<evidence type="ECO:0000256" key="1">
    <source>
        <dbReference type="SAM" id="Coils"/>
    </source>
</evidence>
<organism evidence="3 4">
    <name type="scientific">Blastocystis sp. subtype 1 (strain ATCC 50177 / NandII)</name>
    <dbReference type="NCBI Taxonomy" id="478820"/>
    <lineage>
        <taxon>Eukaryota</taxon>
        <taxon>Sar</taxon>
        <taxon>Stramenopiles</taxon>
        <taxon>Bigyra</taxon>
        <taxon>Opalozoa</taxon>
        <taxon>Opalinata</taxon>
        <taxon>Blastocystidae</taxon>
        <taxon>Blastocystis</taxon>
    </lineage>
</organism>
<keyword evidence="1" id="KW-0175">Coiled coil</keyword>
<feature type="coiled-coil region" evidence="1">
    <location>
        <begin position="365"/>
        <end position="396"/>
    </location>
</feature>
<protein>
    <recommendedName>
        <fullName evidence="2">BRO1 domain-containing protein</fullName>
    </recommendedName>
</protein>
<dbReference type="PANTHER" id="PTHR23030:SF30">
    <property type="entry name" value="TYROSINE-PROTEIN PHOSPHATASE NON-RECEPTOR TYPE 23"/>
    <property type="match status" value="1"/>
</dbReference>
<evidence type="ECO:0000313" key="3">
    <source>
        <dbReference type="EMBL" id="OAO13503.1"/>
    </source>
</evidence>
<dbReference type="InterPro" id="IPR038499">
    <property type="entry name" value="BRO1_sf"/>
</dbReference>
<dbReference type="PANTHER" id="PTHR23030">
    <property type="entry name" value="PCD6 INTERACTING PROTEIN-RELATED"/>
    <property type="match status" value="1"/>
</dbReference>
<name>A0A196S900_BLAHN</name>
<evidence type="ECO:0000313" key="4">
    <source>
        <dbReference type="Proteomes" id="UP000078348"/>
    </source>
</evidence>
<accession>A0A196S900</accession>
<dbReference type="InterPro" id="IPR004328">
    <property type="entry name" value="BRO1_dom"/>
</dbReference>
<dbReference type="Gene3D" id="1.25.40.280">
    <property type="entry name" value="alix/aip1 like domains"/>
    <property type="match status" value="1"/>
</dbReference>
<gene>
    <name evidence="3" type="ORF">AV274_4820</name>
</gene>
<dbReference type="PROSITE" id="PS51180">
    <property type="entry name" value="BRO1"/>
    <property type="match status" value="1"/>
</dbReference>
<dbReference type="SMART" id="SM01041">
    <property type="entry name" value="BRO1"/>
    <property type="match status" value="1"/>
</dbReference>
<evidence type="ECO:0000259" key="2">
    <source>
        <dbReference type="PROSITE" id="PS51180"/>
    </source>
</evidence>
<dbReference type="STRING" id="478820.A0A196S900"/>
<feature type="domain" description="BRO1" evidence="2">
    <location>
        <begin position="1"/>
        <end position="368"/>
    </location>
</feature>
<dbReference type="Proteomes" id="UP000078348">
    <property type="component" value="Unassembled WGS sequence"/>
</dbReference>
<dbReference type="GO" id="GO:0043328">
    <property type="term" value="P:protein transport to vacuole involved in ubiquitin-dependent protein catabolic process via the multivesicular body sorting pathway"/>
    <property type="evidence" value="ECO:0007669"/>
    <property type="project" value="TreeGrafter"/>
</dbReference>
<keyword evidence="4" id="KW-1185">Reference proteome</keyword>
<dbReference type="GO" id="GO:0005768">
    <property type="term" value="C:endosome"/>
    <property type="evidence" value="ECO:0007669"/>
    <property type="project" value="TreeGrafter"/>
</dbReference>
<reference evidence="3 4" key="1">
    <citation type="submission" date="2016-05" db="EMBL/GenBank/DDBJ databases">
        <title>Nuclear genome of Blastocystis sp. subtype 1 NandII.</title>
        <authorList>
            <person name="Gentekaki E."/>
            <person name="Curtis B."/>
            <person name="Stairs C."/>
            <person name="Eme L."/>
            <person name="Herman E."/>
            <person name="Klimes V."/>
            <person name="Arias M.C."/>
            <person name="Elias M."/>
            <person name="Hilliou F."/>
            <person name="Klute M."/>
            <person name="Malik S.-B."/>
            <person name="Pightling A."/>
            <person name="Rachubinski R."/>
            <person name="Salas D."/>
            <person name="Schlacht A."/>
            <person name="Suga H."/>
            <person name="Archibald J."/>
            <person name="Ball S.G."/>
            <person name="Clark G."/>
            <person name="Dacks J."/>
            <person name="Van Der Giezen M."/>
            <person name="Tsaousis A."/>
            <person name="Roger A."/>
        </authorList>
    </citation>
    <scope>NUCLEOTIDE SEQUENCE [LARGE SCALE GENOMIC DNA]</scope>
    <source>
        <strain evidence="4">ATCC 50177 / NandII</strain>
    </source>
</reference>
<comment type="caution">
    <text evidence="3">The sequence shown here is derived from an EMBL/GenBank/DDBJ whole genome shotgun (WGS) entry which is preliminary data.</text>
</comment>
<proteinExistence type="predicted"/>
<dbReference type="EMBL" id="LXWW01000380">
    <property type="protein sequence ID" value="OAO13503.1"/>
    <property type="molecule type" value="Genomic_DNA"/>
</dbReference>
<dbReference type="OrthoDB" id="2141925at2759"/>
<dbReference type="AlphaFoldDB" id="A0A196S900"/>
<dbReference type="Pfam" id="PF03097">
    <property type="entry name" value="BRO1"/>
    <property type="match status" value="1"/>
</dbReference>
<sequence>MQSVPLKVSGKVDIITPLTKWVKKNYGRKIDPALTASLEKVQKQKDIVCGITTYNGLNTISDLKCYLSYLQQIEKVFPVTGKKCIEVPWTWTDSFGRRKYTVYDIIYEEASVMYNIAALYTIAAAQQLNVDDLTIERIDAGLGHLRNAALYFRELRNQYSSRLENLKTSGDLNTTVLHVLESLCMAQGQYAYVLKAKSIGKSVMLCVVLEKQAADMYKVIMEEVKKTNGYFPSGLEKHFELQCYLLSLETLHYYGEYLLSNEEANGGNLYKVGGMIDDMRVETEKFFNSFHSEYSDQVQTRAVLDLVRADSRKYYQVYRTYGGSVPAAPELPNGVMKMSYAEDLGLTDVPIALPIPENGDVLKALSRYQEAYRQKVDEMEALCRKKNDELKKVMCEYLLPEILTAEGFATGLPETIQKHLQEVQGAGSLRGLQDKVYQLESSYLEQKDKLDVLKTQVEKGSEYSEIVSWIEKSLKNYNSKIADLKKSVAAMSGKSIIFNESSAKLAMSLPSCPNYPTTQASVQVKNCSDRALNLLSQRDELRHSLLLDRSGETTVRSRVQADGNLLNVETILYSALTGVDGICQQIKNNCDQQAMIVKSLKSEYTKWNKSRNVTSEMKKREDALRDVNENLNMFDENMQLVEGLTEVRDAVEKCLKEVMDKLGIQ</sequence>